<dbReference type="RefSeq" id="WP_145113157.1">
    <property type="nucleotide sequence ID" value="NZ_CP036277.1"/>
</dbReference>
<gene>
    <name evidence="1" type="ORF">Pan153_52770</name>
</gene>
<dbReference type="InterPro" id="IPR027383">
    <property type="entry name" value="Znf_put"/>
</dbReference>
<dbReference type="Proteomes" id="UP000320839">
    <property type="component" value="Chromosome"/>
</dbReference>
<reference evidence="1 2" key="1">
    <citation type="submission" date="2019-02" db="EMBL/GenBank/DDBJ databases">
        <title>Deep-cultivation of Planctomycetes and their phenomic and genomic characterization uncovers novel biology.</title>
        <authorList>
            <person name="Wiegand S."/>
            <person name="Jogler M."/>
            <person name="Boedeker C."/>
            <person name="Pinto D."/>
            <person name="Vollmers J."/>
            <person name="Rivas-Marin E."/>
            <person name="Kohn T."/>
            <person name="Peeters S.H."/>
            <person name="Heuer A."/>
            <person name="Rast P."/>
            <person name="Oberbeckmann S."/>
            <person name="Bunk B."/>
            <person name="Jeske O."/>
            <person name="Meyerdierks A."/>
            <person name="Storesund J.E."/>
            <person name="Kallscheuer N."/>
            <person name="Luecker S."/>
            <person name="Lage O.M."/>
            <person name="Pohl T."/>
            <person name="Merkel B.J."/>
            <person name="Hornburger P."/>
            <person name="Mueller R.-W."/>
            <person name="Bruemmer F."/>
            <person name="Labrenz M."/>
            <person name="Spormann A.M."/>
            <person name="Op den Camp H."/>
            <person name="Overmann J."/>
            <person name="Amann R."/>
            <person name="Jetten M.S.M."/>
            <person name="Mascher T."/>
            <person name="Medema M.H."/>
            <person name="Devos D.P."/>
            <person name="Kaster A.-K."/>
            <person name="Ovreas L."/>
            <person name="Rohde M."/>
            <person name="Galperin M.Y."/>
            <person name="Jogler C."/>
        </authorList>
    </citation>
    <scope>NUCLEOTIDE SEQUENCE [LARGE SCALE GENOMIC DNA]</scope>
    <source>
        <strain evidence="1 2">Pan153</strain>
    </source>
</reference>
<dbReference type="EMBL" id="CP036317">
    <property type="protein sequence ID" value="QDV20601.1"/>
    <property type="molecule type" value="Genomic_DNA"/>
</dbReference>
<organism evidence="1 2">
    <name type="scientific">Gimesia panareensis</name>
    <dbReference type="NCBI Taxonomy" id="2527978"/>
    <lineage>
        <taxon>Bacteria</taxon>
        <taxon>Pseudomonadati</taxon>
        <taxon>Planctomycetota</taxon>
        <taxon>Planctomycetia</taxon>
        <taxon>Planctomycetales</taxon>
        <taxon>Planctomycetaceae</taxon>
        <taxon>Gimesia</taxon>
    </lineage>
</organism>
<dbReference type="AlphaFoldDB" id="A0A518FWA3"/>
<protein>
    <submittedName>
        <fullName evidence="1">Uncharacterized protein</fullName>
    </submittedName>
</protein>
<name>A0A518FWA3_9PLAN</name>
<evidence type="ECO:0000313" key="1">
    <source>
        <dbReference type="EMBL" id="QDV20601.1"/>
    </source>
</evidence>
<dbReference type="Pfam" id="PF13490">
    <property type="entry name" value="zf-HC2"/>
    <property type="match status" value="1"/>
</dbReference>
<accession>A0A518FWA3</accession>
<proteinExistence type="predicted"/>
<evidence type="ECO:0000313" key="2">
    <source>
        <dbReference type="Proteomes" id="UP000320839"/>
    </source>
</evidence>
<sequence length="92" mass="10732">MSIFSCKHVAKAINKSLDEPLSLKEKLSIQMHLVMCQNCRYFKKQMLFLRRATRRFSTLNTYQSDGPQARLSTNSKRRLKNLLHQLGNSEDS</sequence>
<accession>A0A518AC75</accession>
<dbReference type="OrthoDB" id="886726at2"/>